<sequence length="71" mass="8158">MTDSLFLRSTDLGLDRCNKGAVRYEEPLSSFLDWLFSYVTYSFPKFLVPLSCYNSFLLLAPDAPALKILTW</sequence>
<dbReference type="Proteomes" id="UP001302602">
    <property type="component" value="Unassembled WGS sequence"/>
</dbReference>
<organism evidence="1 2">
    <name type="scientific">Parathielavia appendiculata</name>
    <dbReference type="NCBI Taxonomy" id="2587402"/>
    <lineage>
        <taxon>Eukaryota</taxon>
        <taxon>Fungi</taxon>
        <taxon>Dikarya</taxon>
        <taxon>Ascomycota</taxon>
        <taxon>Pezizomycotina</taxon>
        <taxon>Sordariomycetes</taxon>
        <taxon>Sordariomycetidae</taxon>
        <taxon>Sordariales</taxon>
        <taxon>Chaetomiaceae</taxon>
        <taxon>Parathielavia</taxon>
    </lineage>
</organism>
<gene>
    <name evidence="1" type="ORF">N657DRAFT_98918</name>
</gene>
<comment type="caution">
    <text evidence="1">The sequence shown here is derived from an EMBL/GenBank/DDBJ whole genome shotgun (WGS) entry which is preliminary data.</text>
</comment>
<dbReference type="AlphaFoldDB" id="A0AAN6Z1F3"/>
<dbReference type="EMBL" id="MU853232">
    <property type="protein sequence ID" value="KAK4121836.1"/>
    <property type="molecule type" value="Genomic_DNA"/>
</dbReference>
<protein>
    <submittedName>
        <fullName evidence="1">Uncharacterized protein</fullName>
    </submittedName>
</protein>
<name>A0AAN6Z1F3_9PEZI</name>
<evidence type="ECO:0000313" key="1">
    <source>
        <dbReference type="EMBL" id="KAK4121836.1"/>
    </source>
</evidence>
<keyword evidence="2" id="KW-1185">Reference proteome</keyword>
<reference evidence="1" key="1">
    <citation type="journal article" date="2023" name="Mol. Phylogenet. Evol.">
        <title>Genome-scale phylogeny and comparative genomics of the fungal order Sordariales.</title>
        <authorList>
            <person name="Hensen N."/>
            <person name="Bonometti L."/>
            <person name="Westerberg I."/>
            <person name="Brannstrom I.O."/>
            <person name="Guillou S."/>
            <person name="Cros-Aarteil S."/>
            <person name="Calhoun S."/>
            <person name="Haridas S."/>
            <person name="Kuo A."/>
            <person name="Mondo S."/>
            <person name="Pangilinan J."/>
            <person name="Riley R."/>
            <person name="LaButti K."/>
            <person name="Andreopoulos B."/>
            <person name="Lipzen A."/>
            <person name="Chen C."/>
            <person name="Yan M."/>
            <person name="Daum C."/>
            <person name="Ng V."/>
            <person name="Clum A."/>
            <person name="Steindorff A."/>
            <person name="Ohm R.A."/>
            <person name="Martin F."/>
            <person name="Silar P."/>
            <person name="Natvig D.O."/>
            <person name="Lalanne C."/>
            <person name="Gautier V."/>
            <person name="Ament-Velasquez S.L."/>
            <person name="Kruys A."/>
            <person name="Hutchinson M.I."/>
            <person name="Powell A.J."/>
            <person name="Barry K."/>
            <person name="Miller A.N."/>
            <person name="Grigoriev I.V."/>
            <person name="Debuchy R."/>
            <person name="Gladieux P."/>
            <person name="Hiltunen Thoren M."/>
            <person name="Johannesson H."/>
        </authorList>
    </citation>
    <scope>NUCLEOTIDE SEQUENCE</scope>
    <source>
        <strain evidence="1">CBS 731.68</strain>
    </source>
</reference>
<dbReference type="RefSeq" id="XP_062645607.1">
    <property type="nucleotide sequence ID" value="XM_062797626.1"/>
</dbReference>
<dbReference type="GeneID" id="87834405"/>
<accession>A0AAN6Z1F3</accession>
<reference evidence="1" key="2">
    <citation type="submission" date="2023-05" db="EMBL/GenBank/DDBJ databases">
        <authorList>
            <consortium name="Lawrence Berkeley National Laboratory"/>
            <person name="Steindorff A."/>
            <person name="Hensen N."/>
            <person name="Bonometti L."/>
            <person name="Westerberg I."/>
            <person name="Brannstrom I.O."/>
            <person name="Guillou S."/>
            <person name="Cros-Aarteil S."/>
            <person name="Calhoun S."/>
            <person name="Haridas S."/>
            <person name="Kuo A."/>
            <person name="Mondo S."/>
            <person name="Pangilinan J."/>
            <person name="Riley R."/>
            <person name="Labutti K."/>
            <person name="Andreopoulos B."/>
            <person name="Lipzen A."/>
            <person name="Chen C."/>
            <person name="Yanf M."/>
            <person name="Daum C."/>
            <person name="Ng V."/>
            <person name="Clum A."/>
            <person name="Ohm R."/>
            <person name="Martin F."/>
            <person name="Silar P."/>
            <person name="Natvig D."/>
            <person name="Lalanne C."/>
            <person name="Gautier V."/>
            <person name="Ament-Velasquez S.L."/>
            <person name="Kruys A."/>
            <person name="Hutchinson M.I."/>
            <person name="Powell A.J."/>
            <person name="Barry K."/>
            <person name="Miller A.N."/>
            <person name="Grigoriev I.V."/>
            <person name="Debuchy R."/>
            <person name="Gladieux P."/>
            <person name="Thoren M.H."/>
            <person name="Johannesson H."/>
        </authorList>
    </citation>
    <scope>NUCLEOTIDE SEQUENCE</scope>
    <source>
        <strain evidence="1">CBS 731.68</strain>
    </source>
</reference>
<evidence type="ECO:0000313" key="2">
    <source>
        <dbReference type="Proteomes" id="UP001302602"/>
    </source>
</evidence>
<proteinExistence type="predicted"/>